<reference evidence="1" key="1">
    <citation type="submission" date="2023-08" db="EMBL/GenBank/DDBJ databases">
        <authorList>
            <person name="Chen Y."/>
            <person name="Shah S."/>
            <person name="Dougan E. K."/>
            <person name="Thang M."/>
            <person name="Chan C."/>
        </authorList>
    </citation>
    <scope>NUCLEOTIDE SEQUENCE</scope>
</reference>
<organism evidence="1 2">
    <name type="scientific">Effrenium voratum</name>
    <dbReference type="NCBI Taxonomy" id="2562239"/>
    <lineage>
        <taxon>Eukaryota</taxon>
        <taxon>Sar</taxon>
        <taxon>Alveolata</taxon>
        <taxon>Dinophyceae</taxon>
        <taxon>Suessiales</taxon>
        <taxon>Symbiodiniaceae</taxon>
        <taxon>Effrenium</taxon>
    </lineage>
</organism>
<gene>
    <name evidence="1" type="ORF">EVOR1521_LOCUS12683</name>
</gene>
<evidence type="ECO:0000313" key="2">
    <source>
        <dbReference type="Proteomes" id="UP001178507"/>
    </source>
</evidence>
<evidence type="ECO:0008006" key="3">
    <source>
        <dbReference type="Google" id="ProtNLM"/>
    </source>
</evidence>
<dbReference type="CDD" id="cd00063">
    <property type="entry name" value="FN3"/>
    <property type="match status" value="1"/>
</dbReference>
<evidence type="ECO:0000313" key="1">
    <source>
        <dbReference type="EMBL" id="CAJ1386277.1"/>
    </source>
</evidence>
<dbReference type="SUPFAM" id="SSF49265">
    <property type="entry name" value="Fibronectin type III"/>
    <property type="match status" value="2"/>
</dbReference>
<dbReference type="AlphaFoldDB" id="A0AA36IEI2"/>
<dbReference type="Proteomes" id="UP001178507">
    <property type="component" value="Unassembled WGS sequence"/>
</dbReference>
<dbReference type="EMBL" id="CAUJNA010001347">
    <property type="protein sequence ID" value="CAJ1386277.1"/>
    <property type="molecule type" value="Genomic_DNA"/>
</dbReference>
<keyword evidence="2" id="KW-1185">Reference proteome</keyword>
<name>A0AA36IEI2_9DINO</name>
<protein>
    <recommendedName>
        <fullName evidence="3">Fibronectin type-III domain-containing protein</fullName>
    </recommendedName>
</protein>
<sequence length="361" mass="39227">MASECTSQDRRVTSCTVHSLETNSNYSLRLREACTNAHYDSDWALSVAATLPRPAARPSPACGSAQKHNEAMRLQVSWTAGDPGDCVFEAWEVYMELLPSAGQWMLACVSQDTSCFVDGLLSGQYYGVRTRQVCSDPAASSDFAELTGEQCQVTAMAAEKPANLTASSLGAYAVEVEWAAQHPWACTFLSWQVQLKSQAEDNWDLAGLGCWSYEREVTNCTALVPGMSNTPFDVRVRETCQESALHSEWLALAFPGVSTPMPQTAAAPTLQVTTASSFEVQLTWTTGDAGECVFSSWEVQLVDVDGLAEASLSRAIPYCDEGSQLAESFLRMKARMLYRVRLGLIETGDGSSAGRSNWKIG</sequence>
<accession>A0AA36IEI2</accession>
<proteinExistence type="predicted"/>
<dbReference type="InterPro" id="IPR036116">
    <property type="entry name" value="FN3_sf"/>
</dbReference>
<comment type="caution">
    <text evidence="1">The sequence shown here is derived from an EMBL/GenBank/DDBJ whole genome shotgun (WGS) entry which is preliminary data.</text>
</comment>
<dbReference type="InterPro" id="IPR003961">
    <property type="entry name" value="FN3_dom"/>
</dbReference>
<dbReference type="Gene3D" id="2.60.40.10">
    <property type="entry name" value="Immunoglobulins"/>
    <property type="match status" value="1"/>
</dbReference>
<dbReference type="InterPro" id="IPR013783">
    <property type="entry name" value="Ig-like_fold"/>
</dbReference>